<feature type="region of interest" description="Disordered" evidence="3">
    <location>
        <begin position="1"/>
        <end position="23"/>
    </location>
</feature>
<comment type="caution">
    <text evidence="4">The sequence shown here is derived from an EMBL/GenBank/DDBJ whole genome shotgun (WGS) entry which is preliminary data.</text>
</comment>
<reference evidence="4" key="1">
    <citation type="journal article" date="2018" name="DNA Res.">
        <title>Multiple hybrid de novo genome assembly of finger millet, an orphan allotetraploid crop.</title>
        <authorList>
            <person name="Hatakeyama M."/>
            <person name="Aluri S."/>
            <person name="Balachadran M.T."/>
            <person name="Sivarajan S.R."/>
            <person name="Patrignani A."/>
            <person name="Gruter S."/>
            <person name="Poveda L."/>
            <person name="Shimizu-Inatsugi R."/>
            <person name="Baeten J."/>
            <person name="Francoijs K.J."/>
            <person name="Nataraja K.N."/>
            <person name="Reddy Y.A.N."/>
            <person name="Phadnis S."/>
            <person name="Ravikumar R.L."/>
            <person name="Schlapbach R."/>
            <person name="Sreeman S.M."/>
            <person name="Shimizu K.K."/>
        </authorList>
    </citation>
    <scope>NUCLEOTIDE SEQUENCE</scope>
</reference>
<dbReference type="EMBL" id="BQKI01000082">
    <property type="protein sequence ID" value="GJN31735.1"/>
    <property type="molecule type" value="Genomic_DNA"/>
</dbReference>
<dbReference type="PANTHER" id="PTHR34045:SF18">
    <property type="entry name" value="OS03G0406300 PROTEIN"/>
    <property type="match status" value="1"/>
</dbReference>
<name>A0AAV5FBL1_ELECO</name>
<keyword evidence="1" id="KW-0341">Growth regulation</keyword>
<feature type="region of interest" description="Disordered" evidence="3">
    <location>
        <begin position="133"/>
        <end position="190"/>
    </location>
</feature>
<evidence type="ECO:0000313" key="4">
    <source>
        <dbReference type="EMBL" id="GJN31735.1"/>
    </source>
</evidence>
<accession>A0AAV5FBL1</accession>
<dbReference type="PANTHER" id="PTHR34045">
    <property type="entry name" value="OS03G0406300 PROTEIN"/>
    <property type="match status" value="1"/>
</dbReference>
<evidence type="ECO:0000256" key="1">
    <source>
        <dbReference type="ARBA" id="ARBA00022604"/>
    </source>
</evidence>
<comment type="similarity">
    <text evidence="2">Belongs to the LAZY family.</text>
</comment>
<dbReference type="InterPro" id="IPR044683">
    <property type="entry name" value="LAZY"/>
</dbReference>
<evidence type="ECO:0000256" key="3">
    <source>
        <dbReference type="SAM" id="MobiDB-lite"/>
    </source>
</evidence>
<dbReference type="Proteomes" id="UP001054889">
    <property type="component" value="Unassembled WGS sequence"/>
</dbReference>
<sequence length="190" mass="20909">MQSRFNGKAENRRFNCSSSHGNSEVASGIASAVSVISNWSIFHAKMFVFLHFELGAGAQESYKVVYETEKHLNAEQWPQPGFLSIGTLGSDDPPVAGDHRAVQEQELLEFTVEEVRKLQDALARLLRRAKSKSSARGLAAGEDGPPLDRFLNCPSSLEVDRRVRTKHAEDDGDPLAGHQDHTDQSEGPPQ</sequence>
<dbReference type="GO" id="GO:0040008">
    <property type="term" value="P:regulation of growth"/>
    <property type="evidence" value="ECO:0007669"/>
    <property type="project" value="InterPro"/>
</dbReference>
<protein>
    <submittedName>
        <fullName evidence="4">Uncharacterized protein</fullName>
    </submittedName>
</protein>
<evidence type="ECO:0000313" key="5">
    <source>
        <dbReference type="Proteomes" id="UP001054889"/>
    </source>
</evidence>
<organism evidence="4 5">
    <name type="scientific">Eleusine coracana subsp. coracana</name>
    <dbReference type="NCBI Taxonomy" id="191504"/>
    <lineage>
        <taxon>Eukaryota</taxon>
        <taxon>Viridiplantae</taxon>
        <taxon>Streptophyta</taxon>
        <taxon>Embryophyta</taxon>
        <taxon>Tracheophyta</taxon>
        <taxon>Spermatophyta</taxon>
        <taxon>Magnoliopsida</taxon>
        <taxon>Liliopsida</taxon>
        <taxon>Poales</taxon>
        <taxon>Poaceae</taxon>
        <taxon>PACMAD clade</taxon>
        <taxon>Chloridoideae</taxon>
        <taxon>Cynodonteae</taxon>
        <taxon>Eleusininae</taxon>
        <taxon>Eleusine</taxon>
    </lineage>
</organism>
<gene>
    <name evidence="4" type="primary">gb20171</name>
    <name evidence="4" type="ORF">PR202_gb20171</name>
</gene>
<evidence type="ECO:0000256" key="2">
    <source>
        <dbReference type="ARBA" id="ARBA00024198"/>
    </source>
</evidence>
<dbReference type="GO" id="GO:0009630">
    <property type="term" value="P:gravitropism"/>
    <property type="evidence" value="ECO:0007669"/>
    <property type="project" value="InterPro"/>
</dbReference>
<proteinExistence type="inferred from homology"/>
<dbReference type="AlphaFoldDB" id="A0AAV5FBL1"/>
<reference evidence="4" key="2">
    <citation type="submission" date="2021-12" db="EMBL/GenBank/DDBJ databases">
        <title>Resequencing data analysis of finger millet.</title>
        <authorList>
            <person name="Hatakeyama M."/>
            <person name="Aluri S."/>
            <person name="Balachadran M.T."/>
            <person name="Sivarajan S.R."/>
            <person name="Poveda L."/>
            <person name="Shimizu-Inatsugi R."/>
            <person name="Schlapbach R."/>
            <person name="Sreeman S.M."/>
            <person name="Shimizu K.K."/>
        </authorList>
    </citation>
    <scope>NUCLEOTIDE SEQUENCE</scope>
</reference>
<keyword evidence="5" id="KW-1185">Reference proteome</keyword>
<feature type="compositionally biased region" description="Basic and acidic residues" evidence="3">
    <location>
        <begin position="158"/>
        <end position="169"/>
    </location>
</feature>